<keyword evidence="2" id="KW-0472">Membrane</keyword>
<comment type="caution">
    <text evidence="3">The sequence shown here is derived from an EMBL/GenBank/DDBJ whole genome shotgun (WGS) entry which is preliminary data.</text>
</comment>
<feature type="transmembrane region" description="Helical" evidence="2">
    <location>
        <begin position="77"/>
        <end position="103"/>
    </location>
</feature>
<feature type="region of interest" description="Disordered" evidence="1">
    <location>
        <begin position="155"/>
        <end position="182"/>
    </location>
</feature>
<evidence type="ECO:0000313" key="4">
    <source>
        <dbReference type="Proteomes" id="UP000023435"/>
    </source>
</evidence>
<feature type="region of interest" description="Disordered" evidence="1">
    <location>
        <begin position="1"/>
        <end position="30"/>
    </location>
</feature>
<gene>
    <name evidence="3" type="ORF">AZ78_3916</name>
</gene>
<evidence type="ECO:0000256" key="1">
    <source>
        <dbReference type="SAM" id="MobiDB-lite"/>
    </source>
</evidence>
<reference evidence="3 4" key="1">
    <citation type="journal article" date="2014" name="Genome Announc.">
        <title>Draft Genome Sequence of Lysobacter capsici AZ78, a Bacterium Antagonistic to Plant-Pathogenic Oomycetes.</title>
        <authorList>
            <person name="Puopolo G."/>
            <person name="Sonego P."/>
            <person name="Engelen K."/>
            <person name="Pertot I."/>
        </authorList>
    </citation>
    <scope>NUCLEOTIDE SEQUENCE [LARGE SCALE GENOMIC DNA]</scope>
    <source>
        <strain evidence="3 4">AZ78</strain>
    </source>
</reference>
<accession>A0A108UCB4</accession>
<keyword evidence="2" id="KW-1133">Transmembrane helix</keyword>
<sequence length="182" mass="18989">MSDTPGMDPHAQAPSGAPGGDSQRSAADDRAPSIDEAFRDIGSAGREGLSAALDTGRALRGLVAADLALARSALGRALLWVSVAIVFGASSWLLLMAALIAVLNGVLGWSWMASMAFAAGLSLVVTGVGVWQALRYFEHTRLDATRRQLRRLGIGDDEDDDAPALGVAPGLTPRDPNRTEAR</sequence>
<evidence type="ECO:0008006" key="5">
    <source>
        <dbReference type="Google" id="ProtNLM"/>
    </source>
</evidence>
<name>A0A108UCB4_9GAMM</name>
<feature type="transmembrane region" description="Helical" evidence="2">
    <location>
        <begin position="109"/>
        <end position="131"/>
    </location>
</feature>
<evidence type="ECO:0000313" key="3">
    <source>
        <dbReference type="EMBL" id="KWS06360.1"/>
    </source>
</evidence>
<evidence type="ECO:0000256" key="2">
    <source>
        <dbReference type="SAM" id="Phobius"/>
    </source>
</evidence>
<organism evidence="3 4">
    <name type="scientific">Lysobacter capsici AZ78</name>
    <dbReference type="NCBI Taxonomy" id="1444315"/>
    <lineage>
        <taxon>Bacteria</taxon>
        <taxon>Pseudomonadati</taxon>
        <taxon>Pseudomonadota</taxon>
        <taxon>Gammaproteobacteria</taxon>
        <taxon>Lysobacterales</taxon>
        <taxon>Lysobacteraceae</taxon>
        <taxon>Lysobacter</taxon>
    </lineage>
</organism>
<dbReference type="Proteomes" id="UP000023435">
    <property type="component" value="Unassembled WGS sequence"/>
</dbReference>
<dbReference type="AlphaFoldDB" id="A0A108UCB4"/>
<protein>
    <recommendedName>
        <fullName evidence="5">Transmembrane protein</fullName>
    </recommendedName>
</protein>
<keyword evidence="2" id="KW-0812">Transmembrane</keyword>
<dbReference type="EMBL" id="JAJA02000001">
    <property type="protein sequence ID" value="KWS06360.1"/>
    <property type="molecule type" value="Genomic_DNA"/>
</dbReference>
<keyword evidence="4" id="KW-1185">Reference proteome</keyword>
<proteinExistence type="predicted"/>